<organism evidence="2 3">
    <name type="scientific">Oceanobacillus profundus</name>
    <dbReference type="NCBI Taxonomy" id="372463"/>
    <lineage>
        <taxon>Bacteria</taxon>
        <taxon>Bacillati</taxon>
        <taxon>Bacillota</taxon>
        <taxon>Bacilli</taxon>
        <taxon>Bacillales</taxon>
        <taxon>Bacillaceae</taxon>
        <taxon>Oceanobacillus</taxon>
    </lineage>
</organism>
<accession>A0A417YLR2</accession>
<evidence type="ECO:0000313" key="3">
    <source>
        <dbReference type="Proteomes" id="UP000285456"/>
    </source>
</evidence>
<sequence>MPYKLRSKPTALRILEFLNKRKKLTNKEKQHYLNLHRGYEGEILFDNFTEKLQCECLILNDLLLEVNNTSFQIDCLIITGDKTYLYEVKNYAGDYYYQTDKLFKKPRLEVINPLHQLSRSEPLLRQLLLPTGFNPQIDASVVFINPSFTLYQAPLDKPFIFPTQIKQHMRSINEMPSKLMEKHRKLADRLLSLHLSESPYNQLPSYEYGQLRKGIICFKCHSFSVSVKQRECVCQECGYKESLTSSVLRIVKEFEILFPNEKITTNNIHDWCQVVNSKKSIRRILSSNLTAVGSHQWTYYK</sequence>
<proteinExistence type="predicted"/>
<dbReference type="RefSeq" id="WP_095309506.1">
    <property type="nucleotide sequence ID" value="NZ_PHUT01000002.1"/>
</dbReference>
<reference evidence="2 3" key="1">
    <citation type="journal article" date="2007" name="Int. J. Syst. Evol. Microbiol.">
        <title>Oceanobacillus profundus sp. nov., isolated from a deep-sea sediment core.</title>
        <authorList>
            <person name="Kim Y.G."/>
            <person name="Choi D.H."/>
            <person name="Hyun S."/>
            <person name="Cho B.C."/>
        </authorList>
    </citation>
    <scope>NUCLEOTIDE SEQUENCE [LARGE SCALE GENOMIC DNA]</scope>
    <source>
        <strain evidence="2 3">DSM 18246</strain>
    </source>
</reference>
<name>A0A417YLR2_9BACI</name>
<comment type="caution">
    <text evidence="2">The sequence shown here is derived from an EMBL/GenBank/DDBJ whole genome shotgun (WGS) entry which is preliminary data.</text>
</comment>
<feature type="domain" description="NERD" evidence="1">
    <location>
        <begin position="37"/>
        <end position="147"/>
    </location>
</feature>
<dbReference type="Pfam" id="PF08378">
    <property type="entry name" value="NERD"/>
    <property type="match status" value="1"/>
</dbReference>
<gene>
    <name evidence="2" type="ORF">D1B32_04525</name>
</gene>
<dbReference type="AlphaFoldDB" id="A0A417YLR2"/>
<dbReference type="OrthoDB" id="2164794at2"/>
<keyword evidence="3" id="KW-1185">Reference proteome</keyword>
<evidence type="ECO:0000259" key="1">
    <source>
        <dbReference type="PROSITE" id="PS50965"/>
    </source>
</evidence>
<evidence type="ECO:0000313" key="2">
    <source>
        <dbReference type="EMBL" id="RHW34436.1"/>
    </source>
</evidence>
<dbReference type="InterPro" id="IPR011528">
    <property type="entry name" value="NERD"/>
</dbReference>
<dbReference type="PROSITE" id="PS50965">
    <property type="entry name" value="NERD"/>
    <property type="match status" value="1"/>
</dbReference>
<protein>
    <submittedName>
        <fullName evidence="2">NERD domain-containing protein</fullName>
    </submittedName>
</protein>
<dbReference type="Proteomes" id="UP000285456">
    <property type="component" value="Unassembled WGS sequence"/>
</dbReference>
<dbReference type="EMBL" id="QWEH01000002">
    <property type="protein sequence ID" value="RHW34436.1"/>
    <property type="molecule type" value="Genomic_DNA"/>
</dbReference>